<evidence type="ECO:0000313" key="6">
    <source>
        <dbReference type="Proteomes" id="UP000712600"/>
    </source>
</evidence>
<evidence type="ECO:0000256" key="1">
    <source>
        <dbReference type="ARBA" id="ARBA00010394"/>
    </source>
</evidence>
<dbReference type="EMBL" id="QGKX02001621">
    <property type="protein sequence ID" value="KAF3500388.1"/>
    <property type="molecule type" value="Genomic_DNA"/>
</dbReference>
<accession>A0A8S9NEP6</accession>
<evidence type="ECO:0000256" key="2">
    <source>
        <dbReference type="ARBA" id="ARBA00022448"/>
    </source>
</evidence>
<reference evidence="5" key="1">
    <citation type="submission" date="2019-12" db="EMBL/GenBank/DDBJ databases">
        <title>Genome sequencing and annotation of Brassica cretica.</title>
        <authorList>
            <person name="Studholme D.J."/>
            <person name="Sarris P."/>
        </authorList>
    </citation>
    <scope>NUCLEOTIDE SEQUENCE</scope>
    <source>
        <strain evidence="5">PFS-109/04</strain>
        <tissue evidence="5">Leaf</tissue>
    </source>
</reference>
<dbReference type="SMART" id="SM00185">
    <property type="entry name" value="ARM"/>
    <property type="match status" value="4"/>
</dbReference>
<comment type="caution">
    <text evidence="5">The sequence shown here is derived from an EMBL/GenBank/DDBJ whole genome shotgun (WGS) entry which is preliminary data.</text>
</comment>
<organism evidence="5 6">
    <name type="scientific">Brassica cretica</name>
    <name type="common">Mustard</name>
    <dbReference type="NCBI Taxonomy" id="69181"/>
    <lineage>
        <taxon>Eukaryota</taxon>
        <taxon>Viridiplantae</taxon>
        <taxon>Streptophyta</taxon>
        <taxon>Embryophyta</taxon>
        <taxon>Tracheophyta</taxon>
        <taxon>Spermatophyta</taxon>
        <taxon>Magnoliopsida</taxon>
        <taxon>eudicotyledons</taxon>
        <taxon>Gunneridae</taxon>
        <taxon>Pentapetalae</taxon>
        <taxon>rosids</taxon>
        <taxon>malvids</taxon>
        <taxon>Brassicales</taxon>
        <taxon>Brassicaceae</taxon>
        <taxon>Brassiceae</taxon>
        <taxon>Brassica</taxon>
    </lineage>
</organism>
<evidence type="ECO:0000256" key="4">
    <source>
        <dbReference type="ARBA" id="ARBA00022927"/>
    </source>
</evidence>
<gene>
    <name evidence="5" type="ORF">F2Q69_00045775</name>
</gene>
<feature type="non-terminal residue" evidence="5">
    <location>
        <position position="1"/>
    </location>
</feature>
<proteinExistence type="inferred from homology"/>
<dbReference type="GO" id="GO:0015031">
    <property type="term" value="P:protein transport"/>
    <property type="evidence" value="ECO:0007669"/>
    <property type="project" value="UniProtKB-KW"/>
</dbReference>
<comment type="similarity">
    <text evidence="1">Belongs to the importin alpha family.</text>
</comment>
<dbReference type="InterPro" id="IPR011989">
    <property type="entry name" value="ARM-like"/>
</dbReference>
<dbReference type="Gene3D" id="1.25.10.10">
    <property type="entry name" value="Leucine-rich Repeat Variant"/>
    <property type="match status" value="1"/>
</dbReference>
<dbReference type="InterPro" id="IPR000225">
    <property type="entry name" value="Armadillo"/>
</dbReference>
<keyword evidence="3" id="KW-0677">Repeat</keyword>
<dbReference type="Proteomes" id="UP000712600">
    <property type="component" value="Unassembled WGS sequence"/>
</dbReference>
<sequence length="309" mass="33331">RLLSKSEFPPIEAALSAGAAPLLVQCLSFGSPDEQLLESAWCLTNIAAGKPEETKALLPALPLLIAHLGGLLKELSAGAEQCSWAIGNVAGEGEDLRNVLLSQGALPPLARMIFPDKGSTVRTAAWALSNLIKGPESKAAAQLVGVDGMVDAILRHLKRSDEEIAMEIAWIVVYLSALSDIATSMLLKGCILQLLVERLATSNSLHLLIPVLRSLGNFVSVDPKAMLTILIGGKNTEVHWCACKCLRSEHRVLKKVLRGMPDGEGSKLVEGEDGIDAMERFQFHENEELRVMANSLVDKYFGEDYGINE</sequence>
<evidence type="ECO:0000313" key="5">
    <source>
        <dbReference type="EMBL" id="KAF3500388.1"/>
    </source>
</evidence>
<name>A0A8S9NEP6_BRACR</name>
<dbReference type="Pfam" id="PF00514">
    <property type="entry name" value="Arm"/>
    <property type="match status" value="2"/>
</dbReference>
<evidence type="ECO:0008006" key="7">
    <source>
        <dbReference type="Google" id="ProtNLM"/>
    </source>
</evidence>
<dbReference type="PANTHER" id="PTHR23316">
    <property type="entry name" value="IMPORTIN ALPHA"/>
    <property type="match status" value="1"/>
</dbReference>
<evidence type="ECO:0000256" key="3">
    <source>
        <dbReference type="ARBA" id="ARBA00022737"/>
    </source>
</evidence>
<dbReference type="InterPro" id="IPR016024">
    <property type="entry name" value="ARM-type_fold"/>
</dbReference>
<protein>
    <recommendedName>
        <fullName evidence="7">Importin subunit alpha</fullName>
    </recommendedName>
</protein>
<dbReference type="AlphaFoldDB" id="A0A8S9NEP6"/>
<keyword evidence="2" id="KW-0813">Transport</keyword>
<dbReference type="SUPFAM" id="SSF48371">
    <property type="entry name" value="ARM repeat"/>
    <property type="match status" value="1"/>
</dbReference>
<keyword evidence="4" id="KW-0653">Protein transport</keyword>